<feature type="transmembrane region" description="Helical" evidence="7">
    <location>
        <begin position="272"/>
        <end position="296"/>
    </location>
</feature>
<feature type="transmembrane region" description="Helical" evidence="7">
    <location>
        <begin position="316"/>
        <end position="340"/>
    </location>
</feature>
<feature type="domain" description="ABC3 transporter permease C-terminal" evidence="8">
    <location>
        <begin position="724"/>
        <end position="838"/>
    </location>
</feature>
<keyword evidence="10" id="KW-1185">Reference proteome</keyword>
<dbReference type="AlphaFoldDB" id="A0A7Y9E8K8"/>
<feature type="transmembrane region" description="Helical" evidence="7">
    <location>
        <begin position="717"/>
        <end position="745"/>
    </location>
</feature>
<keyword evidence="2" id="KW-1003">Cell membrane</keyword>
<proteinExistence type="inferred from homology"/>
<feature type="transmembrane region" description="Helical" evidence="7">
    <location>
        <begin position="442"/>
        <end position="461"/>
    </location>
</feature>
<dbReference type="GO" id="GO:0022857">
    <property type="term" value="F:transmembrane transporter activity"/>
    <property type="evidence" value="ECO:0007669"/>
    <property type="project" value="TreeGrafter"/>
</dbReference>
<sequence length="847" mass="85959">MSDAMVKHSLRSLLAHKLRLLLTVVAVTVGVAFVSGTFVLSDTMGKAFDQLYAGLTKGTDVTVRSVSHTDGVDFSGGRRPLDQAMVDRVAAVPGVALAEGGVSGYALVIDRHGDPVQPGGAPTLASSVAHDRRLAGDFSYRAGRAPSGPHEVALDALTARKAGYRLGDTVRVDFESGPASFTLAGIVGFGDTDSLAGATLAAFDLATAQQRLDKVGEVDQIDVVGDGSGSAAQLRDAIAQRLPDGTEALTGAQVADEGAAAVRDGMQVFTRILLVFAGVSLLVGSFVIWNTFNVLVAQRRREIALLRAVGATRRQVLGGIVLEALVVGLVSAALGLLGGVGLAVGIRELLAAIGIEVPTTAATVAPRTVVAALLVGVVVTLVAAVAPAAGATRVGPVEALREAQAVSTGLSRRRVLAGSLVLGLGVLGMLACLSVGDQPALTGVSTLVAFAGLVVCGPLLARGIARLADRGPRGGGWRLAARNIARTPQRAAATALALTIGLTVVSAVAVTAASTKASVADLVDAGNRADLILQPPGPGAGFSPEVADRVRHQAGVASVVEMRHTQAQVAGGSAAVAGLGTEGLTDVVDLGIRAGDLADFGAGTMLLGTDQAAKLGVGPGDDVAVTFPETGERHFRVAATFARDSVIGTGYVVALPDFAGNVTSRLDVAVLVHEAAGADRAAVEAELTRAMRADFPNVDVKNPAELTADAQAGIDQMLGLVTALLLLAVVVAILGIVNTLVLSVVERTRELGLMRAVGATRRQVRTVVRRESVLMSLLGALTGLALGTLAGVALSRALVEQGVSTVRVPVATLVVYLVVAAVVGVLAAVGPARRASRVDVLRAVTVD</sequence>
<evidence type="ECO:0000313" key="10">
    <source>
        <dbReference type="Proteomes" id="UP000535511"/>
    </source>
</evidence>
<feature type="transmembrane region" description="Helical" evidence="7">
    <location>
        <begin position="369"/>
        <end position="394"/>
    </location>
</feature>
<dbReference type="InterPro" id="IPR050250">
    <property type="entry name" value="Macrolide_Exporter_MacB"/>
</dbReference>
<feature type="transmembrane region" description="Helical" evidence="7">
    <location>
        <begin position="415"/>
        <end position="436"/>
    </location>
</feature>
<reference evidence="9 10" key="1">
    <citation type="submission" date="2020-07" db="EMBL/GenBank/DDBJ databases">
        <title>Sequencing the genomes of 1000 actinobacteria strains.</title>
        <authorList>
            <person name="Klenk H.-P."/>
        </authorList>
    </citation>
    <scope>NUCLEOTIDE SEQUENCE [LARGE SCALE GENOMIC DNA]</scope>
    <source>
        <strain evidence="9 10">DSM 21350</strain>
    </source>
</reference>
<comment type="subcellular location">
    <subcellularLocation>
        <location evidence="1">Cell membrane</location>
        <topology evidence="1">Multi-pass membrane protein</topology>
    </subcellularLocation>
</comment>
<dbReference type="Proteomes" id="UP000535511">
    <property type="component" value="Unassembled WGS sequence"/>
</dbReference>
<evidence type="ECO:0000256" key="1">
    <source>
        <dbReference type="ARBA" id="ARBA00004651"/>
    </source>
</evidence>
<evidence type="ECO:0000259" key="8">
    <source>
        <dbReference type="Pfam" id="PF02687"/>
    </source>
</evidence>
<evidence type="ECO:0000256" key="2">
    <source>
        <dbReference type="ARBA" id="ARBA00022475"/>
    </source>
</evidence>
<dbReference type="PANTHER" id="PTHR30572">
    <property type="entry name" value="MEMBRANE COMPONENT OF TRANSPORTER-RELATED"/>
    <property type="match status" value="1"/>
</dbReference>
<evidence type="ECO:0000256" key="6">
    <source>
        <dbReference type="ARBA" id="ARBA00038076"/>
    </source>
</evidence>
<name>A0A7Y9E8K8_9ACTN</name>
<dbReference type="EMBL" id="JACCBG010000001">
    <property type="protein sequence ID" value="NYD42992.1"/>
    <property type="molecule type" value="Genomic_DNA"/>
</dbReference>
<gene>
    <name evidence="9" type="ORF">BJZ21_003075</name>
</gene>
<feature type="transmembrane region" description="Helical" evidence="7">
    <location>
        <begin position="772"/>
        <end position="794"/>
    </location>
</feature>
<dbReference type="GO" id="GO:0005886">
    <property type="term" value="C:plasma membrane"/>
    <property type="evidence" value="ECO:0007669"/>
    <property type="project" value="UniProtKB-SubCell"/>
</dbReference>
<organism evidence="9 10">
    <name type="scientific">Nocardioides panaciterrulae</name>
    <dbReference type="NCBI Taxonomy" id="661492"/>
    <lineage>
        <taxon>Bacteria</taxon>
        <taxon>Bacillati</taxon>
        <taxon>Actinomycetota</taxon>
        <taxon>Actinomycetes</taxon>
        <taxon>Propionibacteriales</taxon>
        <taxon>Nocardioidaceae</taxon>
        <taxon>Nocardioides</taxon>
    </lineage>
</organism>
<feature type="transmembrane region" description="Helical" evidence="7">
    <location>
        <begin position="491"/>
        <end position="513"/>
    </location>
</feature>
<dbReference type="PANTHER" id="PTHR30572:SF4">
    <property type="entry name" value="ABC TRANSPORTER PERMEASE YTRF"/>
    <property type="match status" value="1"/>
</dbReference>
<dbReference type="InterPro" id="IPR003838">
    <property type="entry name" value="ABC3_permease_C"/>
</dbReference>
<evidence type="ECO:0000313" key="9">
    <source>
        <dbReference type="EMBL" id="NYD42992.1"/>
    </source>
</evidence>
<keyword evidence="4 7" id="KW-1133">Transmembrane helix</keyword>
<evidence type="ECO:0000256" key="4">
    <source>
        <dbReference type="ARBA" id="ARBA00022989"/>
    </source>
</evidence>
<dbReference type="Pfam" id="PF02687">
    <property type="entry name" value="FtsX"/>
    <property type="match status" value="2"/>
</dbReference>
<keyword evidence="3 7" id="KW-0812">Transmembrane</keyword>
<dbReference type="RefSeq" id="WP_179664559.1">
    <property type="nucleotide sequence ID" value="NZ_JACCBG010000001.1"/>
</dbReference>
<feature type="domain" description="ABC3 transporter permease C-terminal" evidence="8">
    <location>
        <begin position="275"/>
        <end position="394"/>
    </location>
</feature>
<feature type="transmembrane region" description="Helical" evidence="7">
    <location>
        <begin position="20"/>
        <end position="40"/>
    </location>
</feature>
<accession>A0A7Y9E8K8</accession>
<evidence type="ECO:0000256" key="3">
    <source>
        <dbReference type="ARBA" id="ARBA00022692"/>
    </source>
</evidence>
<keyword evidence="5 7" id="KW-0472">Membrane</keyword>
<evidence type="ECO:0000256" key="5">
    <source>
        <dbReference type="ARBA" id="ARBA00023136"/>
    </source>
</evidence>
<feature type="transmembrane region" description="Helical" evidence="7">
    <location>
        <begin position="806"/>
        <end position="829"/>
    </location>
</feature>
<comment type="caution">
    <text evidence="9">The sequence shown here is derived from an EMBL/GenBank/DDBJ whole genome shotgun (WGS) entry which is preliminary data.</text>
</comment>
<evidence type="ECO:0000256" key="7">
    <source>
        <dbReference type="SAM" id="Phobius"/>
    </source>
</evidence>
<protein>
    <submittedName>
        <fullName evidence="9">Putative ABC transport system permease protein</fullName>
    </submittedName>
</protein>
<comment type="similarity">
    <text evidence="6">Belongs to the ABC-4 integral membrane protein family.</text>
</comment>